<dbReference type="SUPFAM" id="SSF54637">
    <property type="entry name" value="Thioesterase/thiol ester dehydrase-isomerase"/>
    <property type="match status" value="1"/>
</dbReference>
<dbReference type="EMBL" id="WOAJ01000003">
    <property type="protein sequence ID" value="MUI58276.1"/>
    <property type="molecule type" value="Genomic_DNA"/>
</dbReference>
<evidence type="ECO:0000313" key="1">
    <source>
        <dbReference type="EMBL" id="MUI58276.1"/>
    </source>
</evidence>
<protein>
    <submittedName>
        <fullName evidence="1">DUF4442 domain-containing protein</fullName>
    </submittedName>
</protein>
<comment type="caution">
    <text evidence="1">The sequence shown here is derived from an EMBL/GenBank/DDBJ whole genome shotgun (WGS) entry which is preliminary data.</text>
</comment>
<reference evidence="1" key="1">
    <citation type="submission" date="2019-11" db="EMBL/GenBank/DDBJ databases">
        <title>Genomes of ocular Pseudomonas aeruginosa isolates.</title>
        <authorList>
            <person name="Khan M."/>
            <person name="Rice S.A."/>
            <person name="Willcox M.D.P."/>
            <person name="Stapleton F."/>
        </authorList>
    </citation>
    <scope>NUCLEOTIDE SEQUENCE</scope>
    <source>
        <strain evidence="1">PA206</strain>
    </source>
</reference>
<gene>
    <name evidence="1" type="ORF">GNQ20_10755</name>
</gene>
<dbReference type="Pfam" id="PF14539">
    <property type="entry name" value="DUF4442"/>
    <property type="match status" value="1"/>
</dbReference>
<dbReference type="CDD" id="cd03443">
    <property type="entry name" value="PaaI_thioesterase"/>
    <property type="match status" value="1"/>
</dbReference>
<dbReference type="Gene3D" id="3.10.129.10">
    <property type="entry name" value="Hotdog Thioesterase"/>
    <property type="match status" value="1"/>
</dbReference>
<accession>A0A6A9JX38</accession>
<dbReference type="InterPro" id="IPR029069">
    <property type="entry name" value="HotDog_dom_sf"/>
</dbReference>
<name>A0A6A9JX38_PSEAI</name>
<dbReference type="RefSeq" id="WP_033967783.1">
    <property type="nucleotide sequence ID" value="NZ_CAADNH010000921.1"/>
</dbReference>
<dbReference type="AlphaFoldDB" id="A0A6A9JX38"/>
<proteinExistence type="predicted"/>
<sequence>MPLPTELARHLTEEKIAFVQRSGLRAEVLEPGYVRLRMPGAGNENHIGSMYAGALFTLAEIPGGALFLTSFDSARFYPIVKEMTLRFRRPAKGDIRVEARLDAERIRQLEAEAGERGKAEYSLELQLTDEQGEVVAESTALYQLRSHARP</sequence>
<organism evidence="1">
    <name type="scientific">Pseudomonas aeruginosa</name>
    <dbReference type="NCBI Taxonomy" id="287"/>
    <lineage>
        <taxon>Bacteria</taxon>
        <taxon>Pseudomonadati</taxon>
        <taxon>Pseudomonadota</taxon>
        <taxon>Gammaproteobacteria</taxon>
        <taxon>Pseudomonadales</taxon>
        <taxon>Pseudomonadaceae</taxon>
        <taxon>Pseudomonas</taxon>
    </lineage>
</organism>
<dbReference type="InterPro" id="IPR027961">
    <property type="entry name" value="DUF4442"/>
</dbReference>